<dbReference type="Gene3D" id="1.10.1660.10">
    <property type="match status" value="1"/>
</dbReference>
<dbReference type="PANTHER" id="PTHR30204:SF67">
    <property type="entry name" value="HTH-TYPE TRANSCRIPTIONAL REGULATOR MLRA-RELATED"/>
    <property type="match status" value="1"/>
</dbReference>
<evidence type="ECO:0000256" key="3">
    <source>
        <dbReference type="ARBA" id="ARBA00023163"/>
    </source>
</evidence>
<dbReference type="KEGG" id="pnt:G5B91_19800"/>
<dbReference type="GO" id="GO:0003677">
    <property type="term" value="F:DNA binding"/>
    <property type="evidence" value="ECO:0007669"/>
    <property type="project" value="UniProtKB-KW"/>
</dbReference>
<organism evidence="5 6">
    <name type="scientific">Pseudomonas nitroreducens</name>
    <dbReference type="NCBI Taxonomy" id="46680"/>
    <lineage>
        <taxon>Bacteria</taxon>
        <taxon>Pseudomonadati</taxon>
        <taxon>Pseudomonadota</taxon>
        <taxon>Gammaproteobacteria</taxon>
        <taxon>Pseudomonadales</taxon>
        <taxon>Pseudomonadaceae</taxon>
        <taxon>Pseudomonas</taxon>
    </lineage>
</organism>
<name>A0A6G6IZH7_PSENT</name>
<dbReference type="GO" id="GO:0003700">
    <property type="term" value="F:DNA-binding transcription factor activity"/>
    <property type="evidence" value="ECO:0007669"/>
    <property type="project" value="InterPro"/>
</dbReference>
<keyword evidence="1" id="KW-0805">Transcription regulation</keyword>
<proteinExistence type="predicted"/>
<dbReference type="RefSeq" id="WP_024763458.1">
    <property type="nucleotide sequence ID" value="NZ_CP049140.1"/>
</dbReference>
<dbReference type="PROSITE" id="PS50937">
    <property type="entry name" value="HTH_MERR_2"/>
    <property type="match status" value="1"/>
</dbReference>
<dbReference type="Proteomes" id="UP000501063">
    <property type="component" value="Chromosome"/>
</dbReference>
<accession>A0A6G6IZH7</accession>
<evidence type="ECO:0000256" key="1">
    <source>
        <dbReference type="ARBA" id="ARBA00023015"/>
    </source>
</evidence>
<dbReference type="SUPFAM" id="SSF46955">
    <property type="entry name" value="Putative DNA-binding domain"/>
    <property type="match status" value="1"/>
</dbReference>
<dbReference type="InterPro" id="IPR000551">
    <property type="entry name" value="MerR-type_HTH_dom"/>
</dbReference>
<sequence length="300" mass="32605">MNDLSDIDPSDLLPMREVVRLTGINPVTLRAWERRYGLVSPLRTDGGHRLYTPQDLQTIQDILLWTGRGMPVGKIGELLAQRQRQESAQPGDERQQWRDAFSRATAAFDQSELDRLYGQAYSIFPLSTLLEDILLPLWRSLLTLNGFGSRSQWAFLDAFLRARVLLRLQMSRAPGAGVLLADAAGTTQEFELLATGLLLGGEDLRVQPLAPGAPPEELPLVCAAMQPAALVLLAHVVLSADAIKRLERLQMAIDCPLALIGEAAQDIANAATGVPIAALGSGPALGAQRLRLLLRGALQL</sequence>
<reference evidence="5 6" key="1">
    <citation type="submission" date="2020-02" db="EMBL/GenBank/DDBJ databases">
        <title>Integrative conjugative elements (ICEs) and plasmids drive adaptation of Pseudomonas nitroreducens strain HBP1 to wastewater environment.</title>
        <authorList>
            <person name="Sentchilo V."/>
            <person name="Carraro N."/>
            <person name="Bertelli C."/>
            <person name="van der Meer J.R."/>
        </authorList>
    </citation>
    <scope>NUCLEOTIDE SEQUENCE [LARGE SCALE GENOMIC DNA]</scope>
    <source>
        <strain evidence="5 6">HBP1</strain>
    </source>
</reference>
<evidence type="ECO:0000313" key="5">
    <source>
        <dbReference type="EMBL" id="QIE88394.1"/>
    </source>
</evidence>
<dbReference type="EMBL" id="CP049140">
    <property type="protein sequence ID" value="QIE88394.1"/>
    <property type="molecule type" value="Genomic_DNA"/>
</dbReference>
<dbReference type="SMART" id="SM00422">
    <property type="entry name" value="HTH_MERR"/>
    <property type="match status" value="1"/>
</dbReference>
<dbReference type="CDD" id="cd01104">
    <property type="entry name" value="HTH_MlrA-CarA"/>
    <property type="match status" value="1"/>
</dbReference>
<keyword evidence="2" id="KW-0238">DNA-binding</keyword>
<dbReference type="PANTHER" id="PTHR30204">
    <property type="entry name" value="REDOX-CYCLING DRUG-SENSING TRANSCRIPTIONAL ACTIVATOR SOXR"/>
    <property type="match status" value="1"/>
</dbReference>
<gene>
    <name evidence="5" type="ORF">G5B91_19800</name>
</gene>
<dbReference type="Pfam" id="PF13411">
    <property type="entry name" value="MerR_1"/>
    <property type="match status" value="1"/>
</dbReference>
<protein>
    <submittedName>
        <fullName evidence="5">MerR family transcriptional regulator</fullName>
    </submittedName>
</protein>
<evidence type="ECO:0000259" key="4">
    <source>
        <dbReference type="PROSITE" id="PS50937"/>
    </source>
</evidence>
<feature type="domain" description="HTH merR-type" evidence="4">
    <location>
        <begin position="12"/>
        <end position="81"/>
    </location>
</feature>
<evidence type="ECO:0000256" key="2">
    <source>
        <dbReference type="ARBA" id="ARBA00023125"/>
    </source>
</evidence>
<dbReference type="InterPro" id="IPR047057">
    <property type="entry name" value="MerR_fam"/>
</dbReference>
<dbReference type="InterPro" id="IPR009061">
    <property type="entry name" value="DNA-bd_dom_put_sf"/>
</dbReference>
<keyword evidence="3" id="KW-0804">Transcription</keyword>
<dbReference type="AlphaFoldDB" id="A0A6G6IZH7"/>
<evidence type="ECO:0000313" key="6">
    <source>
        <dbReference type="Proteomes" id="UP000501063"/>
    </source>
</evidence>